<keyword evidence="1" id="KW-0235">DNA replication</keyword>
<dbReference type="InterPro" id="IPR003593">
    <property type="entry name" value="AAA+_ATPase"/>
</dbReference>
<accession>A0A315ZT13</accession>
<dbReference type="Gene3D" id="3.40.50.300">
    <property type="entry name" value="P-loop containing nucleotide triphosphate hydrolases"/>
    <property type="match status" value="1"/>
</dbReference>
<dbReference type="GO" id="GO:0006260">
    <property type="term" value="P:DNA replication"/>
    <property type="evidence" value="ECO:0007669"/>
    <property type="project" value="UniProtKB-KW"/>
</dbReference>
<dbReference type="PRINTS" id="PR00051">
    <property type="entry name" value="DNAA"/>
</dbReference>
<dbReference type="AlphaFoldDB" id="A0A315ZT13"/>
<organism evidence="3 4">
    <name type="scientific">Faecalicatena contorta</name>
    <dbReference type="NCBI Taxonomy" id="39482"/>
    <lineage>
        <taxon>Bacteria</taxon>
        <taxon>Bacillati</taxon>
        <taxon>Bacillota</taxon>
        <taxon>Clostridia</taxon>
        <taxon>Lachnospirales</taxon>
        <taxon>Lachnospiraceae</taxon>
        <taxon>Faecalicatena</taxon>
    </lineage>
</organism>
<comment type="similarity">
    <text evidence="1">Belongs to the DnaA family.</text>
</comment>
<evidence type="ECO:0000313" key="4">
    <source>
        <dbReference type="Proteomes" id="UP000254051"/>
    </source>
</evidence>
<dbReference type="Pfam" id="PF00308">
    <property type="entry name" value="Bac_DnaA"/>
    <property type="match status" value="1"/>
</dbReference>
<dbReference type="Proteomes" id="UP000254051">
    <property type="component" value="Unassembled WGS sequence"/>
</dbReference>
<protein>
    <submittedName>
        <fullName evidence="3">DNA replication protein DnaC</fullName>
    </submittedName>
</protein>
<dbReference type="OrthoDB" id="9776217at2"/>
<dbReference type="RefSeq" id="WP_109712659.1">
    <property type="nucleotide sequence ID" value="NZ_QGDS01000010.1"/>
</dbReference>
<dbReference type="SUPFAM" id="SSF52540">
    <property type="entry name" value="P-loop containing nucleoside triphosphate hydrolases"/>
    <property type="match status" value="1"/>
</dbReference>
<dbReference type="EMBL" id="UHJJ01000010">
    <property type="protein sequence ID" value="SUQ15124.1"/>
    <property type="molecule type" value="Genomic_DNA"/>
</dbReference>
<dbReference type="PANTHER" id="PTHR30050:SF4">
    <property type="entry name" value="ATP-BINDING PROTEIN RV3427C IN INSERTION SEQUENCE-RELATED"/>
    <property type="match status" value="1"/>
</dbReference>
<sequence>MGLKASQYQAIMRGYEQKQLHNRDILRRRYEDVYDKLPEFKSLDDSISILSIQYGKKLLNGDERAVDLLKEELAILRSSKQELLRSTGFPPDYLEPLYDCRDCKDTGYIGNQKCHCFKKSVIGLLYEQSNLNEILKQENFDTFSINYYSNNYVDSKTGRSSMQVIQDALHVCHNFVDTFKTDFHNLFLYGDVGVGKTFLSNCIAKELMDKEFSVLYFSASKFFSILAKNTFDKNNIDAQNMYEYIFDCDLLIIDDLGTEFTNTFVASQFFTCINERLLSRKSTIISTNLSLDTLADLYTERSFSRITSNYTMLKLIGDDIRIKKKLKNREEQTCYTAQKEL</sequence>
<keyword evidence="4" id="KW-1185">Reference proteome</keyword>
<reference evidence="4" key="1">
    <citation type="submission" date="2017-07" db="EMBL/GenBank/DDBJ databases">
        <authorList>
            <person name="Varghese N."/>
            <person name="Submissions S."/>
        </authorList>
    </citation>
    <scope>NUCLEOTIDE SEQUENCE [LARGE SCALE GENOMIC DNA]</scope>
    <source>
        <strain evidence="4">NLAE-zl-C134</strain>
    </source>
</reference>
<evidence type="ECO:0000313" key="3">
    <source>
        <dbReference type="EMBL" id="SUQ15124.1"/>
    </source>
</evidence>
<dbReference type="InterPro" id="IPR027417">
    <property type="entry name" value="P-loop_NTPase"/>
</dbReference>
<evidence type="ECO:0000259" key="2">
    <source>
        <dbReference type="SMART" id="SM00382"/>
    </source>
</evidence>
<dbReference type="InterPro" id="IPR020591">
    <property type="entry name" value="Chromosome_initiator_DnaA-like"/>
</dbReference>
<evidence type="ECO:0000256" key="1">
    <source>
        <dbReference type="RuleBase" id="RU004227"/>
    </source>
</evidence>
<name>A0A315ZT13_9FIRM</name>
<dbReference type="CDD" id="cd00009">
    <property type="entry name" value="AAA"/>
    <property type="match status" value="1"/>
</dbReference>
<dbReference type="InterPro" id="IPR013317">
    <property type="entry name" value="DnaA_dom"/>
</dbReference>
<dbReference type="PANTHER" id="PTHR30050">
    <property type="entry name" value="CHROMOSOMAL REPLICATION INITIATOR PROTEIN DNAA"/>
    <property type="match status" value="1"/>
</dbReference>
<dbReference type="SMART" id="SM00382">
    <property type="entry name" value="AAA"/>
    <property type="match status" value="1"/>
</dbReference>
<gene>
    <name evidence="3" type="ORF">SAMN05216529_11026</name>
</gene>
<feature type="domain" description="AAA+ ATPase" evidence="2">
    <location>
        <begin position="182"/>
        <end position="313"/>
    </location>
</feature>
<dbReference type="NCBIfam" id="NF005304">
    <property type="entry name" value="PRK06835.1"/>
    <property type="match status" value="1"/>
</dbReference>
<proteinExistence type="inferred from homology"/>